<evidence type="ECO:0000256" key="2">
    <source>
        <dbReference type="ARBA" id="ARBA00010136"/>
    </source>
</evidence>
<name>A0AAU9KCM3_9CILI</name>
<keyword evidence="7" id="KW-0862">Zinc</keyword>
<dbReference type="NCBIfam" id="TIGR02412">
    <property type="entry name" value="pepN_strep_liv"/>
    <property type="match status" value="1"/>
</dbReference>
<dbReference type="InterPro" id="IPR045357">
    <property type="entry name" value="Aminopeptidase_N-like_N"/>
</dbReference>
<evidence type="ECO:0000256" key="6">
    <source>
        <dbReference type="ARBA" id="ARBA00022801"/>
    </source>
</evidence>
<evidence type="ECO:0000256" key="5">
    <source>
        <dbReference type="ARBA" id="ARBA00022723"/>
    </source>
</evidence>
<dbReference type="Pfam" id="PF01433">
    <property type="entry name" value="Peptidase_M1"/>
    <property type="match status" value="1"/>
</dbReference>
<dbReference type="PRINTS" id="PR00756">
    <property type="entry name" value="ALADIPTASE"/>
</dbReference>
<dbReference type="GO" id="GO:0016020">
    <property type="term" value="C:membrane"/>
    <property type="evidence" value="ECO:0007669"/>
    <property type="project" value="TreeGrafter"/>
</dbReference>
<dbReference type="GO" id="GO:0006508">
    <property type="term" value="P:proteolysis"/>
    <property type="evidence" value="ECO:0007669"/>
    <property type="project" value="UniProtKB-KW"/>
</dbReference>
<comment type="similarity">
    <text evidence="2">Belongs to the peptidase M1 family.</text>
</comment>
<evidence type="ECO:0000259" key="9">
    <source>
        <dbReference type="Pfam" id="PF01433"/>
    </source>
</evidence>
<dbReference type="InterPro" id="IPR024571">
    <property type="entry name" value="ERAP1-like_C_dom"/>
</dbReference>
<evidence type="ECO:0000256" key="7">
    <source>
        <dbReference type="ARBA" id="ARBA00022833"/>
    </source>
</evidence>
<feature type="domain" description="Aminopeptidase N-like N-terminal" evidence="11">
    <location>
        <begin position="78"/>
        <end position="249"/>
    </location>
</feature>
<dbReference type="InterPro" id="IPR001930">
    <property type="entry name" value="Peptidase_M1"/>
</dbReference>
<protein>
    <recommendedName>
        <fullName evidence="14">Aminopeptidase</fullName>
    </recommendedName>
</protein>
<keyword evidence="13" id="KW-1185">Reference proteome</keyword>
<dbReference type="SUPFAM" id="SSF63737">
    <property type="entry name" value="Leukotriene A4 hydrolase N-terminal domain"/>
    <property type="match status" value="1"/>
</dbReference>
<evidence type="ECO:0000256" key="4">
    <source>
        <dbReference type="ARBA" id="ARBA00022670"/>
    </source>
</evidence>
<dbReference type="GO" id="GO:0008270">
    <property type="term" value="F:zinc ion binding"/>
    <property type="evidence" value="ECO:0007669"/>
    <property type="project" value="InterPro"/>
</dbReference>
<dbReference type="InterPro" id="IPR042097">
    <property type="entry name" value="Aminopeptidase_N-like_N_sf"/>
</dbReference>
<evidence type="ECO:0000259" key="11">
    <source>
        <dbReference type="Pfam" id="PF17900"/>
    </source>
</evidence>
<feature type="domain" description="ERAP1-like C-terminal" evidence="10">
    <location>
        <begin position="588"/>
        <end position="889"/>
    </location>
</feature>
<evidence type="ECO:0000256" key="3">
    <source>
        <dbReference type="ARBA" id="ARBA00022438"/>
    </source>
</evidence>
<dbReference type="InterPro" id="IPR027268">
    <property type="entry name" value="Peptidase_M4/M1_CTD_sf"/>
</dbReference>
<dbReference type="Pfam" id="PF11838">
    <property type="entry name" value="ERAP1_C"/>
    <property type="match status" value="1"/>
</dbReference>
<dbReference type="GO" id="GO:0042277">
    <property type="term" value="F:peptide binding"/>
    <property type="evidence" value="ECO:0007669"/>
    <property type="project" value="TreeGrafter"/>
</dbReference>
<dbReference type="PANTHER" id="PTHR11533">
    <property type="entry name" value="PROTEASE M1 ZINC METALLOPROTEASE"/>
    <property type="match status" value="1"/>
</dbReference>
<keyword evidence="5" id="KW-0479">Metal-binding</keyword>
<dbReference type="SUPFAM" id="SSF55486">
    <property type="entry name" value="Metalloproteases ('zincins'), catalytic domain"/>
    <property type="match status" value="1"/>
</dbReference>
<dbReference type="CDD" id="cd09602">
    <property type="entry name" value="M1_APN"/>
    <property type="match status" value="1"/>
</dbReference>
<dbReference type="GO" id="GO:0005615">
    <property type="term" value="C:extracellular space"/>
    <property type="evidence" value="ECO:0007669"/>
    <property type="project" value="TreeGrafter"/>
</dbReference>
<dbReference type="EMBL" id="CAJZBQ010000062">
    <property type="protein sequence ID" value="CAG9335433.1"/>
    <property type="molecule type" value="Genomic_DNA"/>
</dbReference>
<comment type="cofactor">
    <cofactor evidence="1">
        <name>Zn(2+)</name>
        <dbReference type="ChEBI" id="CHEBI:29105"/>
    </cofactor>
</comment>
<dbReference type="Gene3D" id="1.10.390.10">
    <property type="entry name" value="Neutral Protease Domain 2"/>
    <property type="match status" value="1"/>
</dbReference>
<keyword evidence="8" id="KW-0482">Metalloprotease</keyword>
<evidence type="ECO:0008006" key="14">
    <source>
        <dbReference type="Google" id="ProtNLM"/>
    </source>
</evidence>
<keyword evidence="3" id="KW-0031">Aminopeptidase</keyword>
<keyword evidence="4" id="KW-0645">Protease</keyword>
<dbReference type="InterPro" id="IPR012778">
    <property type="entry name" value="Pept_M1_aminopeptidase"/>
</dbReference>
<evidence type="ECO:0000313" key="13">
    <source>
        <dbReference type="Proteomes" id="UP001162131"/>
    </source>
</evidence>
<dbReference type="GO" id="GO:0070006">
    <property type="term" value="F:metalloaminopeptidase activity"/>
    <property type="evidence" value="ECO:0007669"/>
    <property type="project" value="TreeGrafter"/>
</dbReference>
<dbReference type="InterPro" id="IPR050344">
    <property type="entry name" value="Peptidase_M1_aminopeptidases"/>
</dbReference>
<dbReference type="GO" id="GO:0005737">
    <property type="term" value="C:cytoplasm"/>
    <property type="evidence" value="ECO:0007669"/>
    <property type="project" value="TreeGrafter"/>
</dbReference>
<feature type="domain" description="Peptidase M1 membrane alanine aminopeptidase" evidence="9">
    <location>
        <begin position="289"/>
        <end position="508"/>
    </location>
</feature>
<evidence type="ECO:0000259" key="10">
    <source>
        <dbReference type="Pfam" id="PF11838"/>
    </source>
</evidence>
<reference evidence="12" key="1">
    <citation type="submission" date="2021-09" db="EMBL/GenBank/DDBJ databases">
        <authorList>
            <consortium name="AG Swart"/>
            <person name="Singh M."/>
            <person name="Singh A."/>
            <person name="Seah K."/>
            <person name="Emmerich C."/>
        </authorList>
    </citation>
    <scope>NUCLEOTIDE SEQUENCE</scope>
    <source>
        <strain evidence="12">ATCC30299</strain>
    </source>
</reference>
<dbReference type="Proteomes" id="UP001162131">
    <property type="component" value="Unassembled WGS sequence"/>
</dbReference>
<dbReference type="FunFam" id="1.10.390.10:FF:000006">
    <property type="entry name" value="Puromycin-sensitive aminopeptidase"/>
    <property type="match status" value="1"/>
</dbReference>
<gene>
    <name evidence="12" type="ORF">BSTOLATCC_MIC63906</name>
</gene>
<dbReference type="GO" id="GO:0043171">
    <property type="term" value="P:peptide catabolic process"/>
    <property type="evidence" value="ECO:0007669"/>
    <property type="project" value="TreeGrafter"/>
</dbReference>
<accession>A0AAU9KCM3</accession>
<dbReference type="AlphaFoldDB" id="A0AAU9KCM3"/>
<evidence type="ECO:0000256" key="1">
    <source>
        <dbReference type="ARBA" id="ARBA00001947"/>
    </source>
</evidence>
<evidence type="ECO:0000313" key="12">
    <source>
        <dbReference type="EMBL" id="CAG9335433.1"/>
    </source>
</evidence>
<comment type="caution">
    <text evidence="12">The sequence shown here is derived from an EMBL/GenBank/DDBJ whole genome shotgun (WGS) entry which is preliminary data.</text>
</comment>
<organism evidence="12 13">
    <name type="scientific">Blepharisma stoltei</name>
    <dbReference type="NCBI Taxonomy" id="1481888"/>
    <lineage>
        <taxon>Eukaryota</taxon>
        <taxon>Sar</taxon>
        <taxon>Alveolata</taxon>
        <taxon>Ciliophora</taxon>
        <taxon>Postciliodesmatophora</taxon>
        <taxon>Heterotrichea</taxon>
        <taxon>Heterotrichida</taxon>
        <taxon>Blepharismidae</taxon>
        <taxon>Blepharisma</taxon>
    </lineage>
</organism>
<keyword evidence="6" id="KW-0378">Hydrolase</keyword>
<dbReference type="PANTHER" id="PTHR11533:SF299">
    <property type="entry name" value="AMINOPEPTIDASE"/>
    <property type="match status" value="1"/>
</dbReference>
<sequence length="912" mass="105450">MSLLDKLKPDITLKKTAAVLASAAIAYSIYSKCSRKPLEIHHSKQTSDSESHKIYCLTSEESAQRSSNLSDIRYTLILNLQKGKEFLGHCKITFLVADPSFTVWLDFNADEILFLKINNSPAIPHWERSKLYLDNIKADQNSIDILYKRKYANDGKGLHSFVDPIDNEQYIFSHFEAFYANRMFPCFDQPDLKANFKISVFAPSDWKVISNEPLISITQANNQMIFQLGETSSYTLRNFEETSIISSYLVAVCAGPYYEIRYDSNEINIPLGFYCRESLKESLNPELYLNWTISSFKFYQEYFSMNYPFKKYDQVFVPEFNAGAMENVGCVTYREDYLFRDPPSAVEKCRVANVFLHEMAHMWFGNLVTMVWWDDLWLNESFATFMSHLNYSKTLSSEYPDLWLVFLKRKRAGYVLDQISTSHPISTILQDTSQTSTNFDAISYIKGAAVLKQLRFIVGHDLFKKGIQRYLLIYKHGNAVCKSFIDAIEEEILTANVEFDIQGWADSWIKTAGINTLEAVYEVENGVISSFKIKQSADPKFPELRRHKILIGFFDENMNAINNVEAQVLPQEFTELDWLVNTPAPDCVILNIGDYDYCKIRIDERSLDIIKSKLHFTKENLTRQLIWSAFQDMVRDCLLPAPLFLQIVLSNFEYEAEEGIGAFILELANSSINLRISKQIKRNEYLHQLFEAILKKVQADPNLKEYQKHLFYYLREDSDILRAVKWLEDSSEINFSLTQVNRWSILKAFSKIDIAAKELVAKEVLRDQSSKGKLAALHCSTAYPDATLKQTVWDSIINGEKDQLSKQERRAFMSGFINKKQQGILKPYAQMYFDFVPEIIAKKNAEFAIDFCTNMFPTFDKPRDLIPKIKALLEVVPKEYPQIKRFLNEKADILEQNIKAKELAKTYLHSLA</sequence>
<dbReference type="Pfam" id="PF17900">
    <property type="entry name" value="Peptidase_M1_N"/>
    <property type="match status" value="1"/>
</dbReference>
<dbReference type="Gene3D" id="2.60.40.1730">
    <property type="entry name" value="tricorn interacting facor f3 domain"/>
    <property type="match status" value="1"/>
</dbReference>
<dbReference type="InterPro" id="IPR014782">
    <property type="entry name" value="Peptidase_M1_dom"/>
</dbReference>
<evidence type="ECO:0000256" key="8">
    <source>
        <dbReference type="ARBA" id="ARBA00023049"/>
    </source>
</evidence>
<proteinExistence type="inferred from homology"/>